<dbReference type="GO" id="GO:0003677">
    <property type="term" value="F:DNA binding"/>
    <property type="evidence" value="ECO:0007669"/>
    <property type="project" value="InterPro"/>
</dbReference>
<dbReference type="InterPro" id="IPR003477">
    <property type="entry name" value="PemK-like"/>
</dbReference>
<dbReference type="SUPFAM" id="SSF50118">
    <property type="entry name" value="Cell growth inhibitor/plasmid maintenance toxic component"/>
    <property type="match status" value="1"/>
</dbReference>
<dbReference type="GO" id="GO:0006402">
    <property type="term" value="P:mRNA catabolic process"/>
    <property type="evidence" value="ECO:0007669"/>
    <property type="project" value="TreeGrafter"/>
</dbReference>
<dbReference type="EMBL" id="JANUAE010000004">
    <property type="protein sequence ID" value="MCS3709942.1"/>
    <property type="molecule type" value="Genomic_DNA"/>
</dbReference>
<dbReference type="GO" id="GO:0004521">
    <property type="term" value="F:RNA endonuclease activity"/>
    <property type="evidence" value="ECO:0007669"/>
    <property type="project" value="TreeGrafter"/>
</dbReference>
<dbReference type="Proteomes" id="UP001155057">
    <property type="component" value="Unassembled WGS sequence"/>
</dbReference>
<dbReference type="InterPro" id="IPR011067">
    <property type="entry name" value="Plasmid_toxin/cell-grow_inhib"/>
</dbReference>
<evidence type="ECO:0000313" key="4">
    <source>
        <dbReference type="Proteomes" id="UP001155057"/>
    </source>
</evidence>
<dbReference type="Gene3D" id="2.30.30.110">
    <property type="match status" value="1"/>
</dbReference>
<keyword evidence="1 3" id="KW-0378">Hydrolase</keyword>
<dbReference type="Pfam" id="PF02452">
    <property type="entry name" value="PemK_toxin"/>
    <property type="match status" value="1"/>
</dbReference>
<dbReference type="EC" id="3.1.-.-" evidence="1"/>
<organism evidence="3 4">
    <name type="scientific">Salinibacter ruber</name>
    <dbReference type="NCBI Taxonomy" id="146919"/>
    <lineage>
        <taxon>Bacteria</taxon>
        <taxon>Pseudomonadati</taxon>
        <taxon>Rhodothermota</taxon>
        <taxon>Rhodothermia</taxon>
        <taxon>Rhodothermales</taxon>
        <taxon>Salinibacteraceae</taxon>
        <taxon>Salinibacter</taxon>
    </lineage>
</organism>
<protein>
    <recommendedName>
        <fullName evidence="1">mRNA interferase</fullName>
        <ecNumber evidence="1">3.1.-.-</ecNumber>
    </recommendedName>
</protein>
<accession>A0A9X2QBF0</accession>
<name>A0A9X2QBF0_9BACT</name>
<keyword evidence="1" id="KW-0255">Endonuclease</keyword>
<keyword evidence="1" id="KW-0540">Nuclease</keyword>
<comment type="similarity">
    <text evidence="1">Belongs to the PemK/MazF family.</text>
</comment>
<comment type="caution">
    <text evidence="3">The sequence shown here is derived from an EMBL/GenBank/DDBJ whole genome shotgun (WGS) entry which is preliminary data.</text>
</comment>
<sequence length="128" mass="14154">MTDDSDEESGEDSREPRRGEIWRVGFDPTVGSELKKTRPAVVISSDAVGALPIRLVAPFTGWKGHFEGNLWHVKVPPTDQNGLEKASAADALQVRSVDTARFTDQLGRMHTPRLEEIVTAVALVIEYR</sequence>
<dbReference type="GO" id="GO:0016787">
    <property type="term" value="F:hydrolase activity"/>
    <property type="evidence" value="ECO:0007669"/>
    <property type="project" value="UniProtKB-KW"/>
</dbReference>
<proteinExistence type="inferred from homology"/>
<dbReference type="RefSeq" id="WP_259123921.1">
    <property type="nucleotide sequence ID" value="NZ_JANTZO010000005.1"/>
</dbReference>
<dbReference type="PANTHER" id="PTHR33988">
    <property type="entry name" value="ENDORIBONUCLEASE MAZF-RELATED"/>
    <property type="match status" value="1"/>
</dbReference>
<evidence type="ECO:0000256" key="1">
    <source>
        <dbReference type="PIRNR" id="PIRNR033490"/>
    </source>
</evidence>
<feature type="compositionally biased region" description="Basic and acidic residues" evidence="2">
    <location>
        <begin position="11"/>
        <end position="21"/>
    </location>
</feature>
<gene>
    <name evidence="3" type="ORF">GGP61_001546</name>
</gene>
<dbReference type="PIRSF" id="PIRSF033490">
    <property type="entry name" value="MazF"/>
    <property type="match status" value="1"/>
</dbReference>
<dbReference type="AlphaFoldDB" id="A0A9X2QBF0"/>
<evidence type="ECO:0000256" key="2">
    <source>
        <dbReference type="SAM" id="MobiDB-lite"/>
    </source>
</evidence>
<feature type="region of interest" description="Disordered" evidence="2">
    <location>
        <begin position="1"/>
        <end position="22"/>
    </location>
</feature>
<comment type="function">
    <text evidence="1">Toxic component of a type II toxin-antitoxin (TA) system.</text>
</comment>
<feature type="compositionally biased region" description="Acidic residues" evidence="2">
    <location>
        <begin position="1"/>
        <end position="10"/>
    </location>
</feature>
<dbReference type="GO" id="GO:0016075">
    <property type="term" value="P:rRNA catabolic process"/>
    <property type="evidence" value="ECO:0007669"/>
    <property type="project" value="TreeGrafter"/>
</dbReference>
<reference evidence="3" key="1">
    <citation type="submission" date="2022-08" db="EMBL/GenBank/DDBJ databases">
        <title>Genomic Encyclopedia of Type Strains, Phase V (KMG-V): Genome sequencing to study the core and pangenomes of soil and plant-associated prokaryotes.</title>
        <authorList>
            <person name="Whitman W."/>
        </authorList>
    </citation>
    <scope>NUCLEOTIDE SEQUENCE</scope>
    <source>
        <strain evidence="3">SP3049</strain>
    </source>
</reference>
<evidence type="ECO:0000313" key="3">
    <source>
        <dbReference type="EMBL" id="MCS3709942.1"/>
    </source>
</evidence>